<proteinExistence type="predicted"/>
<sequence length="108" mass="11938">MEVTEFIFENQRKAPFKGWHGKLRPRDPPPFCQTDGLNGSVALPKAAPPPLGWVWTTPGGAWSADVEWNAGGGGCDPEAGWAYAGEFGEGVWHFPPADRDAVRRRRHR</sequence>
<evidence type="ECO:0000313" key="3">
    <source>
        <dbReference type="Proteomes" id="UP000664859"/>
    </source>
</evidence>
<accession>A0A836CL83</accession>
<feature type="region of interest" description="Disordered" evidence="1">
    <location>
        <begin position="18"/>
        <end position="37"/>
    </location>
</feature>
<keyword evidence="3" id="KW-1185">Reference proteome</keyword>
<dbReference type="EMBL" id="JAFCMP010000030">
    <property type="protein sequence ID" value="KAG5190675.1"/>
    <property type="molecule type" value="Genomic_DNA"/>
</dbReference>
<organism evidence="2 3">
    <name type="scientific">Tribonema minus</name>
    <dbReference type="NCBI Taxonomy" id="303371"/>
    <lineage>
        <taxon>Eukaryota</taxon>
        <taxon>Sar</taxon>
        <taxon>Stramenopiles</taxon>
        <taxon>Ochrophyta</taxon>
        <taxon>PX clade</taxon>
        <taxon>Xanthophyceae</taxon>
        <taxon>Tribonematales</taxon>
        <taxon>Tribonemataceae</taxon>
        <taxon>Tribonema</taxon>
    </lineage>
</organism>
<evidence type="ECO:0000256" key="1">
    <source>
        <dbReference type="SAM" id="MobiDB-lite"/>
    </source>
</evidence>
<evidence type="ECO:0000313" key="2">
    <source>
        <dbReference type="EMBL" id="KAG5190675.1"/>
    </source>
</evidence>
<name>A0A836CL83_9STRA</name>
<gene>
    <name evidence="2" type="ORF">JKP88DRAFT_285795</name>
</gene>
<protein>
    <submittedName>
        <fullName evidence="2">Uncharacterized protein</fullName>
    </submittedName>
</protein>
<dbReference type="Proteomes" id="UP000664859">
    <property type="component" value="Unassembled WGS sequence"/>
</dbReference>
<comment type="caution">
    <text evidence="2">The sequence shown here is derived from an EMBL/GenBank/DDBJ whole genome shotgun (WGS) entry which is preliminary data.</text>
</comment>
<dbReference type="OrthoDB" id="272077at2759"/>
<reference evidence="2" key="1">
    <citation type="submission" date="2021-02" db="EMBL/GenBank/DDBJ databases">
        <title>First Annotated Genome of the Yellow-green Alga Tribonema minus.</title>
        <authorList>
            <person name="Mahan K.M."/>
        </authorList>
    </citation>
    <scope>NUCLEOTIDE SEQUENCE</scope>
    <source>
        <strain evidence="2">UTEX B ZZ1240</strain>
    </source>
</reference>
<dbReference type="AlphaFoldDB" id="A0A836CL83"/>